<organism evidence="2 3">
    <name type="scientific">Pedobacter cryophilus</name>
    <dbReference type="NCBI Taxonomy" id="2571271"/>
    <lineage>
        <taxon>Bacteria</taxon>
        <taxon>Pseudomonadati</taxon>
        <taxon>Bacteroidota</taxon>
        <taxon>Sphingobacteriia</taxon>
        <taxon>Sphingobacteriales</taxon>
        <taxon>Sphingobacteriaceae</taxon>
        <taxon>Pedobacter</taxon>
    </lineage>
</organism>
<keyword evidence="1" id="KW-1133">Transmembrane helix</keyword>
<proteinExistence type="predicted"/>
<dbReference type="RefSeq" id="WP_136826813.1">
    <property type="nucleotide sequence ID" value="NZ_SWBP01000004.1"/>
</dbReference>
<gene>
    <name evidence="2" type="ORF">FA046_12285</name>
</gene>
<reference evidence="2 3" key="1">
    <citation type="submission" date="2019-04" db="EMBL/GenBank/DDBJ databases">
        <title>Pedobacter sp. AR-3-17 sp. nov., isolated from Arctic soil.</title>
        <authorList>
            <person name="Dahal R.H."/>
            <person name="Kim D.-U."/>
        </authorList>
    </citation>
    <scope>NUCLEOTIDE SEQUENCE [LARGE SCALE GENOMIC DNA]</scope>
    <source>
        <strain evidence="2 3">AR-3-17</strain>
    </source>
</reference>
<dbReference type="AlphaFoldDB" id="A0A4U1BVK5"/>
<name>A0A4U1BVK5_9SPHI</name>
<sequence>MNNNTKYLLIALAVAGIAYYAFKKYSLVKKPS</sequence>
<keyword evidence="1" id="KW-0472">Membrane</keyword>
<keyword evidence="1" id="KW-0812">Transmembrane</keyword>
<dbReference type="Proteomes" id="UP000308181">
    <property type="component" value="Unassembled WGS sequence"/>
</dbReference>
<protein>
    <submittedName>
        <fullName evidence="2">DUF2648 domain-containing protein</fullName>
    </submittedName>
</protein>
<dbReference type="EMBL" id="SWBP01000004">
    <property type="protein sequence ID" value="TKB96849.1"/>
    <property type="molecule type" value="Genomic_DNA"/>
</dbReference>
<evidence type="ECO:0000313" key="3">
    <source>
        <dbReference type="Proteomes" id="UP000308181"/>
    </source>
</evidence>
<keyword evidence="3" id="KW-1185">Reference proteome</keyword>
<evidence type="ECO:0000256" key="1">
    <source>
        <dbReference type="SAM" id="Phobius"/>
    </source>
</evidence>
<feature type="transmembrane region" description="Helical" evidence="1">
    <location>
        <begin position="6"/>
        <end position="22"/>
    </location>
</feature>
<evidence type="ECO:0000313" key="2">
    <source>
        <dbReference type="EMBL" id="TKB96849.1"/>
    </source>
</evidence>
<accession>A0A4U1BVK5</accession>
<comment type="caution">
    <text evidence="2">The sequence shown here is derived from an EMBL/GenBank/DDBJ whole genome shotgun (WGS) entry which is preliminary data.</text>
</comment>